<keyword evidence="11" id="KW-1185">Reference proteome</keyword>
<dbReference type="Gene3D" id="3.40.50.300">
    <property type="entry name" value="P-loop containing nucleotide triphosphate hydrolases"/>
    <property type="match status" value="1"/>
</dbReference>
<dbReference type="Pfam" id="PF00625">
    <property type="entry name" value="Guanylate_kin"/>
    <property type="match status" value="1"/>
</dbReference>
<evidence type="ECO:0000256" key="4">
    <source>
        <dbReference type="ARBA" id="ARBA00022679"/>
    </source>
</evidence>
<dbReference type="PROSITE" id="PS50052">
    <property type="entry name" value="GUANYLATE_KINASE_2"/>
    <property type="match status" value="1"/>
</dbReference>
<keyword evidence="7" id="KW-0067">ATP-binding</keyword>
<dbReference type="NCBIfam" id="TIGR03263">
    <property type="entry name" value="guanyl_kin"/>
    <property type="match status" value="1"/>
</dbReference>
<evidence type="ECO:0000256" key="2">
    <source>
        <dbReference type="ARBA" id="ARBA00012961"/>
    </source>
</evidence>
<dbReference type="InterPro" id="IPR008145">
    <property type="entry name" value="GK/Ca_channel_bsu"/>
</dbReference>
<dbReference type="InterPro" id="IPR017665">
    <property type="entry name" value="Guanylate_kinase"/>
</dbReference>
<evidence type="ECO:0000259" key="9">
    <source>
        <dbReference type="PROSITE" id="PS50052"/>
    </source>
</evidence>
<name>A0A9P5T8H1_9AGAM</name>
<keyword evidence="4" id="KW-0808">Transferase</keyword>
<keyword evidence="5" id="KW-0547">Nucleotide-binding</keyword>
<dbReference type="SUPFAM" id="SSF52540">
    <property type="entry name" value="P-loop containing nucleoside triphosphate hydrolases"/>
    <property type="match status" value="1"/>
</dbReference>
<accession>A0A9P5T8H1</accession>
<dbReference type="GO" id="GO:0004385">
    <property type="term" value="F:GMP kinase activity"/>
    <property type="evidence" value="ECO:0007669"/>
    <property type="project" value="UniProtKB-EC"/>
</dbReference>
<dbReference type="EMBL" id="WHVB01000009">
    <property type="protein sequence ID" value="KAF8479686.1"/>
    <property type="molecule type" value="Genomic_DNA"/>
</dbReference>
<evidence type="ECO:0000256" key="8">
    <source>
        <dbReference type="ARBA" id="ARBA00030128"/>
    </source>
</evidence>
<dbReference type="PANTHER" id="PTHR23117">
    <property type="entry name" value="GUANYLATE KINASE-RELATED"/>
    <property type="match status" value="1"/>
</dbReference>
<dbReference type="Gene3D" id="3.30.63.10">
    <property type="entry name" value="Guanylate Kinase phosphate binding domain"/>
    <property type="match status" value="1"/>
</dbReference>
<dbReference type="AlphaFoldDB" id="A0A9P5T8H1"/>
<dbReference type="InterPro" id="IPR027417">
    <property type="entry name" value="P-loop_NTPase"/>
</dbReference>
<organism evidence="10 11">
    <name type="scientific">Russula ochroleuca</name>
    <dbReference type="NCBI Taxonomy" id="152965"/>
    <lineage>
        <taxon>Eukaryota</taxon>
        <taxon>Fungi</taxon>
        <taxon>Dikarya</taxon>
        <taxon>Basidiomycota</taxon>
        <taxon>Agaricomycotina</taxon>
        <taxon>Agaricomycetes</taxon>
        <taxon>Russulales</taxon>
        <taxon>Russulaceae</taxon>
        <taxon>Russula</taxon>
    </lineage>
</organism>
<dbReference type="CDD" id="cd00071">
    <property type="entry name" value="GMPK"/>
    <property type="match status" value="1"/>
</dbReference>
<evidence type="ECO:0000313" key="11">
    <source>
        <dbReference type="Proteomes" id="UP000759537"/>
    </source>
</evidence>
<evidence type="ECO:0000256" key="1">
    <source>
        <dbReference type="ARBA" id="ARBA00005790"/>
    </source>
</evidence>
<dbReference type="GO" id="GO:0005829">
    <property type="term" value="C:cytosol"/>
    <property type="evidence" value="ECO:0007669"/>
    <property type="project" value="TreeGrafter"/>
</dbReference>
<reference evidence="10" key="1">
    <citation type="submission" date="2019-10" db="EMBL/GenBank/DDBJ databases">
        <authorList>
            <consortium name="DOE Joint Genome Institute"/>
            <person name="Kuo A."/>
            <person name="Miyauchi S."/>
            <person name="Kiss E."/>
            <person name="Drula E."/>
            <person name="Kohler A."/>
            <person name="Sanchez-Garcia M."/>
            <person name="Andreopoulos B."/>
            <person name="Barry K.W."/>
            <person name="Bonito G."/>
            <person name="Buee M."/>
            <person name="Carver A."/>
            <person name="Chen C."/>
            <person name="Cichocki N."/>
            <person name="Clum A."/>
            <person name="Culley D."/>
            <person name="Crous P.W."/>
            <person name="Fauchery L."/>
            <person name="Girlanda M."/>
            <person name="Hayes R."/>
            <person name="Keri Z."/>
            <person name="LaButti K."/>
            <person name="Lipzen A."/>
            <person name="Lombard V."/>
            <person name="Magnuson J."/>
            <person name="Maillard F."/>
            <person name="Morin E."/>
            <person name="Murat C."/>
            <person name="Nolan M."/>
            <person name="Ohm R."/>
            <person name="Pangilinan J."/>
            <person name="Pereira M."/>
            <person name="Perotto S."/>
            <person name="Peter M."/>
            <person name="Riley R."/>
            <person name="Sitrit Y."/>
            <person name="Stielow B."/>
            <person name="Szollosi G."/>
            <person name="Zifcakova L."/>
            <person name="Stursova M."/>
            <person name="Spatafora J.W."/>
            <person name="Tedersoo L."/>
            <person name="Vaario L.-M."/>
            <person name="Yamada A."/>
            <person name="Yan M."/>
            <person name="Wang P."/>
            <person name="Xu J."/>
            <person name="Bruns T."/>
            <person name="Baldrian P."/>
            <person name="Vilgalys R."/>
            <person name="Henrissat B."/>
            <person name="Grigoriev I.V."/>
            <person name="Hibbett D."/>
            <person name="Nagy L.G."/>
            <person name="Martin F.M."/>
        </authorList>
    </citation>
    <scope>NUCLEOTIDE SEQUENCE</scope>
    <source>
        <strain evidence="10">Prilba</strain>
    </source>
</reference>
<dbReference type="FunFam" id="3.40.50.300:FF:000776">
    <property type="entry name" value="Guanylate kinase 2"/>
    <property type="match status" value="1"/>
</dbReference>
<dbReference type="EC" id="2.7.4.8" evidence="2"/>
<comment type="caution">
    <text evidence="10">The sequence shown here is derived from an EMBL/GenBank/DDBJ whole genome shotgun (WGS) entry which is preliminary data.</text>
</comment>
<dbReference type="OrthoDB" id="6334211at2759"/>
<comment type="similarity">
    <text evidence="1">Belongs to the guanylate kinase family.</text>
</comment>
<evidence type="ECO:0000256" key="7">
    <source>
        <dbReference type="ARBA" id="ARBA00022840"/>
    </source>
</evidence>
<dbReference type="FunFam" id="3.30.63.10:FF:000002">
    <property type="entry name" value="Guanylate kinase 1"/>
    <property type="match status" value="1"/>
</dbReference>
<dbReference type="GO" id="GO:0005524">
    <property type="term" value="F:ATP binding"/>
    <property type="evidence" value="ECO:0007669"/>
    <property type="project" value="UniProtKB-KW"/>
</dbReference>
<keyword evidence="6 10" id="KW-0418">Kinase</keyword>
<protein>
    <recommendedName>
        <fullName evidence="3">Guanylate kinase</fullName>
        <ecNumber evidence="2">2.7.4.8</ecNumber>
    </recommendedName>
    <alternativeName>
        <fullName evidence="8">GMP kinase</fullName>
    </alternativeName>
</protein>
<dbReference type="SMART" id="SM00072">
    <property type="entry name" value="GuKc"/>
    <property type="match status" value="1"/>
</dbReference>
<dbReference type="InterPro" id="IPR020590">
    <property type="entry name" value="Guanylate_kinase_CS"/>
</dbReference>
<sequence length="209" mass="23001">MISGPYWARPLVLSGPSGSGKSTLLRRLFDDHPARFAFSVSHTTRAPRPGEVNGVQYHFVSREDFVSLLNQGGFVEHAEFSGNLYGTSKQAIDTIVESGKRCILDIEVQGVRQVKNTNLNPIYCFIAPPSLSTLRDRLIGRGTETTAAVEKRLKTALLEIDYAKIPGAHDHIIINDDLNRAYELFQSVAFGNPISSDKLPLDSLESEAS</sequence>
<dbReference type="PROSITE" id="PS00856">
    <property type="entry name" value="GUANYLATE_KINASE_1"/>
    <property type="match status" value="1"/>
</dbReference>
<proteinExistence type="inferred from homology"/>
<reference evidence="10" key="2">
    <citation type="journal article" date="2020" name="Nat. Commun.">
        <title>Large-scale genome sequencing of mycorrhizal fungi provides insights into the early evolution of symbiotic traits.</title>
        <authorList>
            <person name="Miyauchi S."/>
            <person name="Kiss E."/>
            <person name="Kuo A."/>
            <person name="Drula E."/>
            <person name="Kohler A."/>
            <person name="Sanchez-Garcia M."/>
            <person name="Morin E."/>
            <person name="Andreopoulos B."/>
            <person name="Barry K.W."/>
            <person name="Bonito G."/>
            <person name="Buee M."/>
            <person name="Carver A."/>
            <person name="Chen C."/>
            <person name="Cichocki N."/>
            <person name="Clum A."/>
            <person name="Culley D."/>
            <person name="Crous P.W."/>
            <person name="Fauchery L."/>
            <person name="Girlanda M."/>
            <person name="Hayes R.D."/>
            <person name="Keri Z."/>
            <person name="LaButti K."/>
            <person name="Lipzen A."/>
            <person name="Lombard V."/>
            <person name="Magnuson J."/>
            <person name="Maillard F."/>
            <person name="Murat C."/>
            <person name="Nolan M."/>
            <person name="Ohm R.A."/>
            <person name="Pangilinan J."/>
            <person name="Pereira M.F."/>
            <person name="Perotto S."/>
            <person name="Peter M."/>
            <person name="Pfister S."/>
            <person name="Riley R."/>
            <person name="Sitrit Y."/>
            <person name="Stielow J.B."/>
            <person name="Szollosi G."/>
            <person name="Zifcakova L."/>
            <person name="Stursova M."/>
            <person name="Spatafora J.W."/>
            <person name="Tedersoo L."/>
            <person name="Vaario L.M."/>
            <person name="Yamada A."/>
            <person name="Yan M."/>
            <person name="Wang P."/>
            <person name="Xu J."/>
            <person name="Bruns T."/>
            <person name="Baldrian P."/>
            <person name="Vilgalys R."/>
            <person name="Dunand C."/>
            <person name="Henrissat B."/>
            <person name="Grigoriev I.V."/>
            <person name="Hibbett D."/>
            <person name="Nagy L.G."/>
            <person name="Martin F.M."/>
        </authorList>
    </citation>
    <scope>NUCLEOTIDE SEQUENCE</scope>
    <source>
        <strain evidence="10">Prilba</strain>
    </source>
</reference>
<dbReference type="InterPro" id="IPR008144">
    <property type="entry name" value="Guanylate_kin-like_dom"/>
</dbReference>
<gene>
    <name evidence="10" type="ORF">DFH94DRAFT_682390</name>
</gene>
<evidence type="ECO:0000256" key="3">
    <source>
        <dbReference type="ARBA" id="ARBA00016296"/>
    </source>
</evidence>
<evidence type="ECO:0000313" key="10">
    <source>
        <dbReference type="EMBL" id="KAF8479686.1"/>
    </source>
</evidence>
<evidence type="ECO:0000256" key="5">
    <source>
        <dbReference type="ARBA" id="ARBA00022741"/>
    </source>
</evidence>
<dbReference type="PANTHER" id="PTHR23117:SF13">
    <property type="entry name" value="GUANYLATE KINASE"/>
    <property type="match status" value="1"/>
</dbReference>
<feature type="domain" description="Guanylate kinase-like" evidence="9">
    <location>
        <begin position="8"/>
        <end position="190"/>
    </location>
</feature>
<evidence type="ECO:0000256" key="6">
    <source>
        <dbReference type="ARBA" id="ARBA00022777"/>
    </source>
</evidence>
<dbReference type="Proteomes" id="UP000759537">
    <property type="component" value="Unassembled WGS sequence"/>
</dbReference>